<dbReference type="RefSeq" id="XP_039123669.1">
    <property type="nucleotide sequence ID" value="XM_039267735.1"/>
</dbReference>
<dbReference type="AlphaFoldDB" id="A0AB40B9E1"/>
<name>A0AB40B9E1_DIOCR</name>
<evidence type="ECO:0000256" key="1">
    <source>
        <dbReference type="SAM" id="Coils"/>
    </source>
</evidence>
<organism evidence="3 4">
    <name type="scientific">Dioscorea cayennensis subsp. rotundata</name>
    <name type="common">White Guinea yam</name>
    <name type="synonym">Dioscorea rotundata</name>
    <dbReference type="NCBI Taxonomy" id="55577"/>
    <lineage>
        <taxon>Eukaryota</taxon>
        <taxon>Viridiplantae</taxon>
        <taxon>Streptophyta</taxon>
        <taxon>Embryophyta</taxon>
        <taxon>Tracheophyta</taxon>
        <taxon>Spermatophyta</taxon>
        <taxon>Magnoliopsida</taxon>
        <taxon>Liliopsida</taxon>
        <taxon>Dioscoreales</taxon>
        <taxon>Dioscoreaceae</taxon>
        <taxon>Dioscorea</taxon>
    </lineage>
</organism>
<keyword evidence="3" id="KW-1185">Reference proteome</keyword>
<proteinExistence type="predicted"/>
<evidence type="ECO:0000313" key="3">
    <source>
        <dbReference type="Proteomes" id="UP001515500"/>
    </source>
</evidence>
<sequence>MSCAHSLFFNFPILQSFSSNGVHNAINFSSSFSSLPSLFISNLQFTAACFNGVHSGKRASSFSSLANCMGSEVASVDKEPEVEVAKGYTMTQLCDKMIEYFMNEKPKTKDWRKVLVFRDEWKKYKDSFYKRCQVRADAEQDIAMKQNLEGLARKMKKIDDEIERHMDLLREIQDNPLDINAVVARRRKDFTGEFFYQLTALSDTYDSLEDRDSMSRLGAKCLSAVSTYDNVVDQLETLDGAQSKFDDILDSPSLDMACEKVRSLAKAKELDSTLILLINGAWAAAKESPTMKNEVKNIMYHIYKATQKSLKSIVPQEIKFLKHLLNIEDPEERFSALATAFSPGSEHEVKDPDAFYTTPKELHKWIKIMLDAHQMNKEESDMKEVREMSDPMVIQRLFILKETIEEEYMKRTPSGIEESKPEDSKSQDNVNQKDDDDEEEYI</sequence>
<dbReference type="PANTHER" id="PTHR31755:SF2">
    <property type="entry name" value="OS08G0320800 PROTEIN"/>
    <property type="match status" value="1"/>
</dbReference>
<feature type="coiled-coil region" evidence="1">
    <location>
        <begin position="148"/>
        <end position="175"/>
    </location>
</feature>
<dbReference type="Proteomes" id="UP001515500">
    <property type="component" value="Chromosome 5"/>
</dbReference>
<evidence type="ECO:0000256" key="2">
    <source>
        <dbReference type="SAM" id="MobiDB-lite"/>
    </source>
</evidence>
<gene>
    <name evidence="4" type="primary">LOC120260306</name>
</gene>
<feature type="region of interest" description="Disordered" evidence="2">
    <location>
        <begin position="409"/>
        <end position="442"/>
    </location>
</feature>
<accession>A0AB40B9E1</accession>
<dbReference type="GO" id="GO:0009941">
    <property type="term" value="C:chloroplast envelope"/>
    <property type="evidence" value="ECO:0007669"/>
    <property type="project" value="TreeGrafter"/>
</dbReference>
<evidence type="ECO:0000313" key="4">
    <source>
        <dbReference type="RefSeq" id="XP_039123669.1"/>
    </source>
</evidence>
<keyword evidence="1" id="KW-0175">Coiled coil</keyword>
<reference evidence="4" key="1">
    <citation type="submission" date="2025-08" db="UniProtKB">
        <authorList>
            <consortium name="RefSeq"/>
        </authorList>
    </citation>
    <scope>IDENTIFICATION</scope>
</reference>
<dbReference type="GeneID" id="120260306"/>
<feature type="compositionally biased region" description="Basic and acidic residues" evidence="2">
    <location>
        <begin position="417"/>
        <end position="426"/>
    </location>
</feature>
<dbReference type="InterPro" id="IPR040320">
    <property type="entry name" value="At4g37920-like"/>
</dbReference>
<protein>
    <submittedName>
        <fullName evidence="4">Uncharacterized protein At4g37920</fullName>
    </submittedName>
</protein>
<dbReference type="PANTHER" id="PTHR31755">
    <property type="entry name" value="FOLATE RECEPTOR-LIKE"/>
    <property type="match status" value="1"/>
</dbReference>
<dbReference type="GO" id="GO:0009535">
    <property type="term" value="C:chloroplast thylakoid membrane"/>
    <property type="evidence" value="ECO:0007669"/>
    <property type="project" value="TreeGrafter"/>
</dbReference>